<dbReference type="PANTHER" id="PTHR28088:SF5">
    <property type="entry name" value="TRANSCRIPTIONAL ACTIVATOR HAA1-RELATED"/>
    <property type="match status" value="1"/>
</dbReference>
<dbReference type="GO" id="GO:0045944">
    <property type="term" value="P:positive regulation of transcription by RNA polymerase II"/>
    <property type="evidence" value="ECO:0007669"/>
    <property type="project" value="TreeGrafter"/>
</dbReference>
<comment type="caution">
    <text evidence="10">The sequence shown here is derived from an EMBL/GenBank/DDBJ whole genome shotgun (WGS) entry which is preliminary data.</text>
</comment>
<keyword evidence="5" id="KW-0805">Transcription regulation</keyword>
<organism evidence="10 11">
    <name type="scientific">Talaromyces proteolyticus</name>
    <dbReference type="NCBI Taxonomy" id="1131652"/>
    <lineage>
        <taxon>Eukaryota</taxon>
        <taxon>Fungi</taxon>
        <taxon>Dikarya</taxon>
        <taxon>Ascomycota</taxon>
        <taxon>Pezizomycotina</taxon>
        <taxon>Eurotiomycetes</taxon>
        <taxon>Eurotiomycetidae</taxon>
        <taxon>Eurotiales</taxon>
        <taxon>Trichocomaceae</taxon>
        <taxon>Talaromyces</taxon>
        <taxon>Talaromyces sect. Bacilispori</taxon>
    </lineage>
</organism>
<dbReference type="Proteomes" id="UP001201262">
    <property type="component" value="Unassembled WGS sequence"/>
</dbReference>
<sequence length="143" mass="15539">MLIDGEKWACEACVRGHRVSSCRHHDRPLIRINKKGRPFSVCCICRGPCTDREEHSKLNRDKKSDGETILATPASVHRQLPLPVALDGHAAAANHQLRNVDYAHGRDRCARGVRSAGLPVRDVADHGGTAPPARPSFPVAVSG</sequence>
<dbReference type="GO" id="GO:0000978">
    <property type="term" value="F:RNA polymerase II cis-regulatory region sequence-specific DNA binding"/>
    <property type="evidence" value="ECO:0007669"/>
    <property type="project" value="TreeGrafter"/>
</dbReference>
<name>A0AAD4PU54_9EURO</name>
<dbReference type="Gene3D" id="3.90.430.10">
    <property type="entry name" value="Copper fist DNA-binding domain"/>
    <property type="match status" value="1"/>
</dbReference>
<dbReference type="EMBL" id="JAJTJA010000009">
    <property type="protein sequence ID" value="KAH8694208.1"/>
    <property type="molecule type" value="Genomic_DNA"/>
</dbReference>
<protein>
    <submittedName>
        <fullName evidence="10">Copper fist DNA binding domain-containing protein</fullName>
    </submittedName>
</protein>
<dbReference type="GO" id="GO:0005634">
    <property type="term" value="C:nucleus"/>
    <property type="evidence" value="ECO:0007669"/>
    <property type="project" value="UniProtKB-SubCell"/>
</dbReference>
<feature type="domain" description="Copper-fist" evidence="9">
    <location>
        <begin position="1"/>
        <end position="39"/>
    </location>
</feature>
<feature type="compositionally biased region" description="Basic and acidic residues" evidence="8">
    <location>
        <begin position="54"/>
        <end position="66"/>
    </location>
</feature>
<dbReference type="RefSeq" id="XP_046069878.1">
    <property type="nucleotide sequence ID" value="XM_046209986.1"/>
</dbReference>
<evidence type="ECO:0000256" key="2">
    <source>
        <dbReference type="ARBA" id="ARBA00022723"/>
    </source>
</evidence>
<dbReference type="PANTHER" id="PTHR28088">
    <property type="entry name" value="TRANSCRIPTIONAL ACTIVATOR HAA1-RELATED"/>
    <property type="match status" value="1"/>
</dbReference>
<gene>
    <name evidence="10" type="ORF">BGW36DRAFT_217919</name>
</gene>
<dbReference type="PROSITE" id="PS50073">
    <property type="entry name" value="COPPER_FIST_2"/>
    <property type="match status" value="1"/>
</dbReference>
<reference evidence="10" key="1">
    <citation type="submission" date="2021-12" db="EMBL/GenBank/DDBJ databases">
        <title>Convergent genome expansion in fungi linked to evolution of root-endophyte symbiosis.</title>
        <authorList>
            <consortium name="DOE Joint Genome Institute"/>
            <person name="Ke Y.-H."/>
            <person name="Bonito G."/>
            <person name="Liao H.-L."/>
            <person name="Looney B."/>
            <person name="Rojas-Flechas A."/>
            <person name="Nash J."/>
            <person name="Hameed K."/>
            <person name="Schadt C."/>
            <person name="Martin F."/>
            <person name="Crous P.W."/>
            <person name="Miettinen O."/>
            <person name="Magnuson J.K."/>
            <person name="Labbe J."/>
            <person name="Jacobson D."/>
            <person name="Doktycz M.J."/>
            <person name="Veneault-Fourrey C."/>
            <person name="Kuo A."/>
            <person name="Mondo S."/>
            <person name="Calhoun S."/>
            <person name="Riley R."/>
            <person name="Ohm R."/>
            <person name="LaButti K."/>
            <person name="Andreopoulos B."/>
            <person name="Pangilinan J."/>
            <person name="Nolan M."/>
            <person name="Tritt A."/>
            <person name="Clum A."/>
            <person name="Lipzen A."/>
            <person name="Daum C."/>
            <person name="Barry K."/>
            <person name="Grigoriev I.V."/>
            <person name="Vilgalys R."/>
        </authorList>
    </citation>
    <scope>NUCLEOTIDE SEQUENCE</scope>
    <source>
        <strain evidence="10">PMI_201</strain>
    </source>
</reference>
<dbReference type="Pfam" id="PF00649">
    <property type="entry name" value="Copper-fist"/>
    <property type="match status" value="1"/>
</dbReference>
<dbReference type="GO" id="GO:0006878">
    <property type="term" value="P:intracellular copper ion homeostasis"/>
    <property type="evidence" value="ECO:0007669"/>
    <property type="project" value="TreeGrafter"/>
</dbReference>
<dbReference type="GO" id="GO:0006879">
    <property type="term" value="P:intracellular iron ion homeostasis"/>
    <property type="evidence" value="ECO:0007669"/>
    <property type="project" value="TreeGrafter"/>
</dbReference>
<dbReference type="PRINTS" id="PR00617">
    <property type="entry name" value="COPPERFIST"/>
</dbReference>
<evidence type="ECO:0000313" key="10">
    <source>
        <dbReference type="EMBL" id="KAH8694208.1"/>
    </source>
</evidence>
<evidence type="ECO:0000256" key="3">
    <source>
        <dbReference type="ARBA" id="ARBA00022833"/>
    </source>
</evidence>
<dbReference type="GO" id="GO:0005507">
    <property type="term" value="F:copper ion binding"/>
    <property type="evidence" value="ECO:0007669"/>
    <property type="project" value="InterPro"/>
</dbReference>
<keyword evidence="7" id="KW-0539">Nucleus</keyword>
<dbReference type="InterPro" id="IPR051763">
    <property type="entry name" value="Copper_Homeo_Regul"/>
</dbReference>
<keyword evidence="2" id="KW-0479">Metal-binding</keyword>
<evidence type="ECO:0000256" key="8">
    <source>
        <dbReference type="SAM" id="MobiDB-lite"/>
    </source>
</evidence>
<evidence type="ECO:0000256" key="5">
    <source>
        <dbReference type="ARBA" id="ARBA00023015"/>
    </source>
</evidence>
<evidence type="ECO:0000256" key="1">
    <source>
        <dbReference type="ARBA" id="ARBA00004123"/>
    </source>
</evidence>
<accession>A0AAD4PU54</accession>
<feature type="region of interest" description="Disordered" evidence="8">
    <location>
        <begin position="120"/>
        <end position="143"/>
    </location>
</feature>
<dbReference type="InterPro" id="IPR001083">
    <property type="entry name" value="Cu_fist_DNA-bd_dom"/>
</dbReference>
<proteinExistence type="predicted"/>
<keyword evidence="4" id="KW-0186">Copper</keyword>
<evidence type="ECO:0000259" key="9">
    <source>
        <dbReference type="PROSITE" id="PS50073"/>
    </source>
</evidence>
<dbReference type="AlphaFoldDB" id="A0AAD4PU54"/>
<evidence type="ECO:0000256" key="4">
    <source>
        <dbReference type="ARBA" id="ARBA00023008"/>
    </source>
</evidence>
<dbReference type="SMART" id="SM01090">
    <property type="entry name" value="Copper-fist"/>
    <property type="match status" value="1"/>
</dbReference>
<keyword evidence="6" id="KW-0804">Transcription</keyword>
<keyword evidence="3" id="KW-0862">Zinc</keyword>
<evidence type="ECO:0000256" key="7">
    <source>
        <dbReference type="ARBA" id="ARBA00023242"/>
    </source>
</evidence>
<evidence type="ECO:0000256" key="6">
    <source>
        <dbReference type="ARBA" id="ARBA00023163"/>
    </source>
</evidence>
<dbReference type="GeneID" id="70240273"/>
<feature type="region of interest" description="Disordered" evidence="8">
    <location>
        <begin position="54"/>
        <end position="74"/>
    </location>
</feature>
<comment type="subcellular location">
    <subcellularLocation>
        <location evidence="1">Nucleus</location>
    </subcellularLocation>
</comment>
<dbReference type="SUPFAM" id="SSF57879">
    <property type="entry name" value="Zinc domain conserved in yeast copper-regulated transcription factors"/>
    <property type="match status" value="1"/>
</dbReference>
<dbReference type="InterPro" id="IPR036395">
    <property type="entry name" value="Cu_fist_DNA-bd_dom_sf"/>
</dbReference>
<dbReference type="GO" id="GO:0000981">
    <property type="term" value="F:DNA-binding transcription factor activity, RNA polymerase II-specific"/>
    <property type="evidence" value="ECO:0007669"/>
    <property type="project" value="TreeGrafter"/>
</dbReference>
<dbReference type="SMART" id="SM00412">
    <property type="entry name" value="Cu_FIST"/>
    <property type="match status" value="1"/>
</dbReference>
<keyword evidence="11" id="KW-1185">Reference proteome</keyword>
<dbReference type="FunFam" id="3.90.430.10:FF:000001">
    <property type="entry name" value="Copper fist DNA-binding protein"/>
    <property type="match status" value="1"/>
</dbReference>
<evidence type="ECO:0000313" key="11">
    <source>
        <dbReference type="Proteomes" id="UP001201262"/>
    </source>
</evidence>